<proteinExistence type="predicted"/>
<name>A0AAN8DEY2_CHAGU</name>
<organism evidence="2 3">
    <name type="scientific">Champsocephalus gunnari</name>
    <name type="common">Mackerel icefish</name>
    <dbReference type="NCBI Taxonomy" id="52237"/>
    <lineage>
        <taxon>Eukaryota</taxon>
        <taxon>Metazoa</taxon>
        <taxon>Chordata</taxon>
        <taxon>Craniata</taxon>
        <taxon>Vertebrata</taxon>
        <taxon>Euteleostomi</taxon>
        <taxon>Actinopterygii</taxon>
        <taxon>Neopterygii</taxon>
        <taxon>Teleostei</taxon>
        <taxon>Neoteleostei</taxon>
        <taxon>Acanthomorphata</taxon>
        <taxon>Eupercaria</taxon>
        <taxon>Perciformes</taxon>
        <taxon>Notothenioidei</taxon>
        <taxon>Channichthyidae</taxon>
        <taxon>Champsocephalus</taxon>
    </lineage>
</organism>
<reference evidence="2 3" key="1">
    <citation type="journal article" date="2023" name="Mol. Biol. Evol.">
        <title>Genomics of Secondarily Temperate Adaptation in the Only Non-Antarctic Icefish.</title>
        <authorList>
            <person name="Rivera-Colon A.G."/>
            <person name="Rayamajhi N."/>
            <person name="Minhas B.F."/>
            <person name="Madrigal G."/>
            <person name="Bilyk K.T."/>
            <person name="Yoon V."/>
            <person name="Hune M."/>
            <person name="Gregory S."/>
            <person name="Cheng C.H.C."/>
            <person name="Catchen J.M."/>
        </authorList>
    </citation>
    <scope>NUCLEOTIDE SEQUENCE [LARGE SCALE GENOMIC DNA]</scope>
    <source>
        <tissue evidence="2">White muscle</tissue>
    </source>
</reference>
<sequence>MSAISSRLFCGRRERAPAAGLTSHPSGRRERGGPGEERGASRHLSGRGACVCGCREAAGGPEQEDQSGGSLCGGEEEDQ</sequence>
<evidence type="ECO:0000313" key="3">
    <source>
        <dbReference type="Proteomes" id="UP001331515"/>
    </source>
</evidence>
<feature type="region of interest" description="Disordered" evidence="1">
    <location>
        <begin position="1"/>
        <end position="79"/>
    </location>
</feature>
<dbReference type="EMBL" id="JAURVH010001522">
    <property type="protein sequence ID" value="KAK5921526.1"/>
    <property type="molecule type" value="Genomic_DNA"/>
</dbReference>
<evidence type="ECO:0000256" key="1">
    <source>
        <dbReference type="SAM" id="MobiDB-lite"/>
    </source>
</evidence>
<accession>A0AAN8DEY2</accession>
<keyword evidence="3" id="KW-1185">Reference proteome</keyword>
<gene>
    <name evidence="2" type="ORF">CgunFtcFv8_018884</name>
</gene>
<comment type="caution">
    <text evidence="2">The sequence shown here is derived from an EMBL/GenBank/DDBJ whole genome shotgun (WGS) entry which is preliminary data.</text>
</comment>
<dbReference type="AlphaFoldDB" id="A0AAN8DEY2"/>
<dbReference type="Proteomes" id="UP001331515">
    <property type="component" value="Unassembled WGS sequence"/>
</dbReference>
<protein>
    <submittedName>
        <fullName evidence="2">Uncharacterized protein</fullName>
    </submittedName>
</protein>
<evidence type="ECO:0000313" key="2">
    <source>
        <dbReference type="EMBL" id="KAK5921526.1"/>
    </source>
</evidence>
<feature type="compositionally biased region" description="Basic and acidic residues" evidence="1">
    <location>
        <begin position="27"/>
        <end position="40"/>
    </location>
</feature>